<dbReference type="AlphaFoldDB" id="A0A1B6FAE8"/>
<dbReference type="Gene3D" id="3.30.40.10">
    <property type="entry name" value="Zinc/RING finger domain, C3HC4 (zinc finger)"/>
    <property type="match status" value="1"/>
</dbReference>
<keyword evidence="8" id="KW-0862">Zinc</keyword>
<comment type="function">
    <text evidence="12">E3 ubiquitin-protein ligase which accepts ubiquitin from an E2 ubiquitin-conjugating enzyme in the form of a thioester and then directly transfers the ubiquitin to targeted substrates. Catalyzes monoubiquitination of 26S proteasome subunit PSMC2/RPT1.</text>
</comment>
<keyword evidence="4" id="KW-0808">Transferase</keyword>
<evidence type="ECO:0000256" key="13">
    <source>
        <dbReference type="PROSITE-ProRule" id="PRU00175"/>
    </source>
</evidence>
<feature type="domain" description="RING-type" evidence="14">
    <location>
        <begin position="65"/>
        <end position="106"/>
    </location>
</feature>
<protein>
    <recommendedName>
        <fullName evidence="10">E3 ubiquitin-protein ligase RNF181</fullName>
        <ecNumber evidence="3">2.3.2.27</ecNumber>
    </recommendedName>
    <alternativeName>
        <fullName evidence="11">RING finger protein 181</fullName>
    </alternativeName>
</protein>
<dbReference type="Pfam" id="PF13639">
    <property type="entry name" value="zf-RING_2"/>
    <property type="match status" value="1"/>
</dbReference>
<evidence type="ECO:0000256" key="7">
    <source>
        <dbReference type="ARBA" id="ARBA00022786"/>
    </source>
</evidence>
<proteinExistence type="inferred from homology"/>
<comment type="pathway">
    <text evidence="2">Protein modification; protein ubiquitination.</text>
</comment>
<dbReference type="GO" id="GO:0005737">
    <property type="term" value="C:cytoplasm"/>
    <property type="evidence" value="ECO:0007669"/>
    <property type="project" value="TreeGrafter"/>
</dbReference>
<dbReference type="PANTHER" id="PTHR15710">
    <property type="entry name" value="E3 UBIQUITIN-PROTEIN LIGASE PRAJA"/>
    <property type="match status" value="1"/>
</dbReference>
<dbReference type="FunFam" id="3.30.40.10:FF:000127">
    <property type="entry name" value="E3 ubiquitin-protein ligase RNF181"/>
    <property type="match status" value="1"/>
</dbReference>
<dbReference type="InterPro" id="IPR013083">
    <property type="entry name" value="Znf_RING/FYVE/PHD"/>
</dbReference>
<name>A0A1B6FAE8_9HEMI</name>
<evidence type="ECO:0000256" key="8">
    <source>
        <dbReference type="ARBA" id="ARBA00022833"/>
    </source>
</evidence>
<accession>A0A1B6FAE8</accession>
<evidence type="ECO:0000256" key="11">
    <source>
        <dbReference type="ARBA" id="ARBA00041674"/>
    </source>
</evidence>
<comment type="similarity">
    <text evidence="9">Belongs to the RNF181 family.</text>
</comment>
<evidence type="ECO:0000256" key="5">
    <source>
        <dbReference type="ARBA" id="ARBA00022723"/>
    </source>
</evidence>
<evidence type="ECO:0000256" key="1">
    <source>
        <dbReference type="ARBA" id="ARBA00000900"/>
    </source>
</evidence>
<evidence type="ECO:0000256" key="2">
    <source>
        <dbReference type="ARBA" id="ARBA00004906"/>
    </source>
</evidence>
<evidence type="ECO:0000256" key="6">
    <source>
        <dbReference type="ARBA" id="ARBA00022771"/>
    </source>
</evidence>
<keyword evidence="5" id="KW-0479">Metal-binding</keyword>
<evidence type="ECO:0000256" key="4">
    <source>
        <dbReference type="ARBA" id="ARBA00022679"/>
    </source>
</evidence>
<dbReference type="GO" id="GO:0061630">
    <property type="term" value="F:ubiquitin protein ligase activity"/>
    <property type="evidence" value="ECO:0007669"/>
    <property type="project" value="UniProtKB-EC"/>
</dbReference>
<dbReference type="PANTHER" id="PTHR15710:SF160">
    <property type="entry name" value="E3 UBIQUITIN-PROTEIN LIGASE RNF181"/>
    <property type="match status" value="1"/>
</dbReference>
<keyword evidence="6 13" id="KW-0863">Zinc-finger</keyword>
<evidence type="ECO:0000256" key="12">
    <source>
        <dbReference type="ARBA" id="ARBA00045940"/>
    </source>
</evidence>
<dbReference type="PROSITE" id="PS50089">
    <property type="entry name" value="ZF_RING_2"/>
    <property type="match status" value="1"/>
</dbReference>
<dbReference type="GO" id="GO:0016567">
    <property type="term" value="P:protein ubiquitination"/>
    <property type="evidence" value="ECO:0007669"/>
    <property type="project" value="UniProtKB-ARBA"/>
</dbReference>
<dbReference type="EC" id="2.3.2.27" evidence="3"/>
<dbReference type="SUPFAM" id="SSF57850">
    <property type="entry name" value="RING/U-box"/>
    <property type="match status" value="1"/>
</dbReference>
<organism evidence="15">
    <name type="scientific">Cuerna arida</name>
    <dbReference type="NCBI Taxonomy" id="1464854"/>
    <lineage>
        <taxon>Eukaryota</taxon>
        <taxon>Metazoa</taxon>
        <taxon>Ecdysozoa</taxon>
        <taxon>Arthropoda</taxon>
        <taxon>Hexapoda</taxon>
        <taxon>Insecta</taxon>
        <taxon>Pterygota</taxon>
        <taxon>Neoptera</taxon>
        <taxon>Paraneoptera</taxon>
        <taxon>Hemiptera</taxon>
        <taxon>Auchenorrhyncha</taxon>
        <taxon>Membracoidea</taxon>
        <taxon>Cicadellidae</taxon>
        <taxon>Cicadellinae</taxon>
        <taxon>Proconiini</taxon>
        <taxon>Cuerna</taxon>
    </lineage>
</organism>
<dbReference type="EMBL" id="GECZ01022533">
    <property type="protein sequence ID" value="JAS47236.1"/>
    <property type="molecule type" value="Transcribed_RNA"/>
</dbReference>
<reference evidence="15" key="1">
    <citation type="submission" date="2015-11" db="EMBL/GenBank/DDBJ databases">
        <title>De novo transcriptome assembly of four potential Pierce s Disease insect vectors from Arizona vineyards.</title>
        <authorList>
            <person name="Tassone E.E."/>
        </authorList>
    </citation>
    <scope>NUCLEOTIDE SEQUENCE</scope>
</reference>
<dbReference type="InterPro" id="IPR001841">
    <property type="entry name" value="Znf_RING"/>
</dbReference>
<dbReference type="SMART" id="SM00184">
    <property type="entry name" value="RING"/>
    <property type="match status" value="1"/>
</dbReference>
<evidence type="ECO:0000313" key="15">
    <source>
        <dbReference type="EMBL" id="JAS47236.1"/>
    </source>
</evidence>
<comment type="catalytic activity">
    <reaction evidence="1">
        <text>S-ubiquitinyl-[E2 ubiquitin-conjugating enzyme]-L-cysteine + [acceptor protein]-L-lysine = [E2 ubiquitin-conjugating enzyme]-L-cysteine + N(6)-ubiquitinyl-[acceptor protein]-L-lysine.</text>
        <dbReference type="EC" id="2.3.2.27"/>
    </reaction>
</comment>
<dbReference type="GO" id="GO:0008270">
    <property type="term" value="F:zinc ion binding"/>
    <property type="evidence" value="ECO:0007669"/>
    <property type="project" value="UniProtKB-KW"/>
</dbReference>
<keyword evidence="7" id="KW-0833">Ubl conjugation pathway</keyword>
<dbReference type="CDD" id="cd16669">
    <property type="entry name" value="RING-H2_RNF181"/>
    <property type="match status" value="1"/>
</dbReference>
<evidence type="ECO:0000256" key="3">
    <source>
        <dbReference type="ARBA" id="ARBA00012483"/>
    </source>
</evidence>
<gene>
    <name evidence="15" type="ORF">g.15735</name>
</gene>
<evidence type="ECO:0000259" key="14">
    <source>
        <dbReference type="PROSITE" id="PS50089"/>
    </source>
</evidence>
<evidence type="ECO:0000256" key="10">
    <source>
        <dbReference type="ARBA" id="ARBA00039317"/>
    </source>
</evidence>
<evidence type="ECO:0000256" key="9">
    <source>
        <dbReference type="ARBA" id="ARBA00038197"/>
    </source>
</evidence>
<sequence>MAGYFEEMGWEPLKDGETPDNFLQIVRFLLEFQYIDPETPLAPAASKDAVASLPDVTVTRGEGECTICLKPWEVDDTVKQMPCKHTFHHTCILPWLDKTNSCPLCRYELPTDNPEYEESKKRKLRAAQREKEIEMLHDSMFS</sequence>